<keyword evidence="8 9" id="KW-0472">Membrane</keyword>
<dbReference type="Pfam" id="PF00528">
    <property type="entry name" value="BPD_transp_1"/>
    <property type="match status" value="1"/>
</dbReference>
<dbReference type="InterPro" id="IPR035906">
    <property type="entry name" value="MetI-like_sf"/>
</dbReference>
<gene>
    <name evidence="11" type="ORF">RT41_GL000720</name>
</gene>
<evidence type="ECO:0000256" key="8">
    <source>
        <dbReference type="ARBA" id="ARBA00023136"/>
    </source>
</evidence>
<keyword evidence="4 9" id="KW-0812">Transmembrane</keyword>
<dbReference type="GO" id="GO:0015031">
    <property type="term" value="P:protein transport"/>
    <property type="evidence" value="ECO:0007669"/>
    <property type="project" value="UniProtKB-KW"/>
</dbReference>
<sequence length="497" mass="55052">MLRYTLGRIFRGIVSIFLVTTLTYMLVYTLIPRHMVFNNDPNYNKIASVPDKRTDYENTVYDKIGYIEYLNTRELSQKAEKVNSTVTTKVNKKNKAIFEKWAKEAGSGWKIQQMPNSKAFFATREIPLYERVGRFYGQMIQIDHIWNVQDKSNPDLKRGYQLTTKGGLALEASGTKYKYQLYVDGKFPYIHQNVVHLYLGESFPTYDGQGILQVIEQGQGETVLSTVQFPKGEMMSSANIHTAQYQSPSKTDAPTKAKFGDDPYSMTQNNYADPSMIGTSFLIGTIALVIVYALGIPLSILFARKKGTWIDGIGNGIIILSIALPSIAFVYFLQFIGGGIGLPTLFPDLGAHNILSYVLPVFILSALSLGGTIQWIRRFMIDQSLSDYVRFARAKGLSEQQISNGHIMKNALIPIVQGIPGSIIASIGGATVTETIFNVPGMGKLLPAAILSHNNALVVGLTFIFTSTAVIALILGDLLMTIVDPRINLSVKRGKNK</sequence>
<feature type="transmembrane region" description="Helical" evidence="9">
    <location>
        <begin position="457"/>
        <end position="483"/>
    </location>
</feature>
<dbReference type="SUPFAM" id="SSF161098">
    <property type="entry name" value="MetI-like"/>
    <property type="match status" value="1"/>
</dbReference>
<evidence type="ECO:0000256" key="6">
    <source>
        <dbReference type="ARBA" id="ARBA00022927"/>
    </source>
</evidence>
<dbReference type="AlphaFoldDB" id="A0A2A5RNK9"/>
<dbReference type="InterPro" id="IPR000515">
    <property type="entry name" value="MetI-like"/>
</dbReference>
<dbReference type="GO" id="GO:0005886">
    <property type="term" value="C:plasma membrane"/>
    <property type="evidence" value="ECO:0007669"/>
    <property type="project" value="UniProtKB-SubCell"/>
</dbReference>
<comment type="caution">
    <text evidence="11">The sequence shown here is derived from an EMBL/GenBank/DDBJ whole genome shotgun (WGS) entry which is preliminary data.</text>
</comment>
<evidence type="ECO:0000256" key="9">
    <source>
        <dbReference type="RuleBase" id="RU363032"/>
    </source>
</evidence>
<evidence type="ECO:0000256" key="1">
    <source>
        <dbReference type="ARBA" id="ARBA00004651"/>
    </source>
</evidence>
<evidence type="ECO:0000313" key="11">
    <source>
        <dbReference type="EMBL" id="PCS00930.1"/>
    </source>
</evidence>
<organism evidence="11 12">
    <name type="scientific">Lactococcus fujiensis JCM 16395</name>
    <dbReference type="NCBI Taxonomy" id="1291764"/>
    <lineage>
        <taxon>Bacteria</taxon>
        <taxon>Bacillati</taxon>
        <taxon>Bacillota</taxon>
        <taxon>Bacilli</taxon>
        <taxon>Lactobacillales</taxon>
        <taxon>Streptococcaceae</taxon>
        <taxon>Lactococcus</taxon>
    </lineage>
</organism>
<keyword evidence="3" id="KW-1003">Cell membrane</keyword>
<evidence type="ECO:0000256" key="7">
    <source>
        <dbReference type="ARBA" id="ARBA00022989"/>
    </source>
</evidence>
<feature type="transmembrane region" description="Helical" evidence="9">
    <location>
        <begin position="315"/>
        <end position="334"/>
    </location>
</feature>
<keyword evidence="6" id="KW-0653">Protein transport</keyword>
<proteinExistence type="inferred from homology"/>
<dbReference type="GO" id="GO:0055085">
    <property type="term" value="P:transmembrane transport"/>
    <property type="evidence" value="ECO:0007669"/>
    <property type="project" value="InterPro"/>
</dbReference>
<dbReference type="OrthoDB" id="9773683at2"/>
<name>A0A2A5RNK9_9LACT</name>
<feature type="transmembrane region" description="Helical" evidence="9">
    <location>
        <begin position="411"/>
        <end position="437"/>
    </location>
</feature>
<keyword evidence="5" id="KW-0571">Peptide transport</keyword>
<dbReference type="PROSITE" id="PS50928">
    <property type="entry name" value="ABC_TM1"/>
    <property type="match status" value="1"/>
</dbReference>
<dbReference type="Gene3D" id="1.10.3720.10">
    <property type="entry name" value="MetI-like"/>
    <property type="match status" value="1"/>
</dbReference>
<evidence type="ECO:0000313" key="12">
    <source>
        <dbReference type="Proteomes" id="UP000218181"/>
    </source>
</evidence>
<evidence type="ECO:0000259" key="10">
    <source>
        <dbReference type="PROSITE" id="PS50928"/>
    </source>
</evidence>
<keyword evidence="7 9" id="KW-1133">Transmembrane helix</keyword>
<dbReference type="EMBL" id="JXJU01000002">
    <property type="protein sequence ID" value="PCS00930.1"/>
    <property type="molecule type" value="Genomic_DNA"/>
</dbReference>
<keyword evidence="12" id="KW-1185">Reference proteome</keyword>
<keyword evidence="2 9" id="KW-0813">Transport</keyword>
<evidence type="ECO:0000256" key="4">
    <source>
        <dbReference type="ARBA" id="ARBA00022692"/>
    </source>
</evidence>
<comment type="subcellular location">
    <subcellularLocation>
        <location evidence="1 9">Cell membrane</location>
        <topology evidence="1 9">Multi-pass membrane protein</topology>
    </subcellularLocation>
</comment>
<dbReference type="PANTHER" id="PTHR30465:SF0">
    <property type="entry name" value="OLIGOPEPTIDE TRANSPORT SYSTEM PERMEASE PROTEIN APPB"/>
    <property type="match status" value="1"/>
</dbReference>
<dbReference type="PANTHER" id="PTHR30465">
    <property type="entry name" value="INNER MEMBRANE ABC TRANSPORTER"/>
    <property type="match status" value="1"/>
</dbReference>
<dbReference type="Proteomes" id="UP000218181">
    <property type="component" value="Unassembled WGS sequence"/>
</dbReference>
<evidence type="ECO:0000256" key="5">
    <source>
        <dbReference type="ARBA" id="ARBA00022856"/>
    </source>
</evidence>
<feature type="transmembrane region" description="Helical" evidence="9">
    <location>
        <begin position="281"/>
        <end position="303"/>
    </location>
</feature>
<evidence type="ECO:0000256" key="3">
    <source>
        <dbReference type="ARBA" id="ARBA00022475"/>
    </source>
</evidence>
<dbReference type="STRING" id="1291764.GCA_001311235_01208"/>
<evidence type="ECO:0000256" key="2">
    <source>
        <dbReference type="ARBA" id="ARBA00022448"/>
    </source>
</evidence>
<reference evidence="11 12" key="1">
    <citation type="submission" date="2014-12" db="EMBL/GenBank/DDBJ databases">
        <title>Draft genome sequences of 10 type strains of Lactococcus.</title>
        <authorList>
            <person name="Sun Z."/>
            <person name="Zhong Z."/>
            <person name="Liu W."/>
            <person name="Zhang W."/>
            <person name="Zhang H."/>
        </authorList>
    </citation>
    <scope>NUCLEOTIDE SEQUENCE [LARGE SCALE GENOMIC DNA]</scope>
    <source>
        <strain evidence="11 12">JCM 16395</strain>
    </source>
</reference>
<feature type="transmembrane region" description="Helical" evidence="9">
    <location>
        <begin position="12"/>
        <end position="31"/>
    </location>
</feature>
<dbReference type="RefSeq" id="WP_096817107.1">
    <property type="nucleotide sequence ID" value="NZ_JXJU01000002.1"/>
</dbReference>
<protein>
    <submittedName>
        <fullName evidence="11">Peptide ABC transporter permease</fullName>
    </submittedName>
</protein>
<feature type="transmembrane region" description="Helical" evidence="9">
    <location>
        <begin position="354"/>
        <end position="376"/>
    </location>
</feature>
<feature type="domain" description="ABC transmembrane type-1" evidence="10">
    <location>
        <begin position="277"/>
        <end position="476"/>
    </location>
</feature>
<dbReference type="GO" id="GO:0015833">
    <property type="term" value="P:peptide transport"/>
    <property type="evidence" value="ECO:0007669"/>
    <property type="project" value="UniProtKB-KW"/>
</dbReference>
<comment type="similarity">
    <text evidence="9">Belongs to the binding-protein-dependent transport system permease family.</text>
</comment>
<dbReference type="CDD" id="cd06261">
    <property type="entry name" value="TM_PBP2"/>
    <property type="match status" value="1"/>
</dbReference>
<accession>A0A2A5RNK9</accession>